<comment type="caution">
    <text evidence="2">The sequence shown here is derived from an EMBL/GenBank/DDBJ whole genome shotgun (WGS) entry which is preliminary data.</text>
</comment>
<evidence type="ECO:0000256" key="1">
    <source>
        <dbReference type="SAM" id="Phobius"/>
    </source>
</evidence>
<evidence type="ECO:0000313" key="3">
    <source>
        <dbReference type="Proteomes" id="UP000321773"/>
    </source>
</evidence>
<name>A0ABQ0VTK0_9BACI</name>
<reference evidence="2 3" key="1">
    <citation type="submission" date="2019-07" db="EMBL/GenBank/DDBJ databases">
        <title>Whole genome shotgun sequence of Halolactibacillus miurensis NBRC 100873.</title>
        <authorList>
            <person name="Hosoyama A."/>
            <person name="Uohara A."/>
            <person name="Ohji S."/>
            <person name="Ichikawa N."/>
        </authorList>
    </citation>
    <scope>NUCLEOTIDE SEQUENCE [LARGE SCALE GENOMIC DNA]</scope>
    <source>
        <strain evidence="2 3">NBRC 100873</strain>
    </source>
</reference>
<keyword evidence="1" id="KW-0812">Transmembrane</keyword>
<dbReference type="RefSeq" id="WP_062319261.1">
    <property type="nucleotide sequence ID" value="NZ_BJWJ01000012.1"/>
</dbReference>
<proteinExistence type="predicted"/>
<keyword evidence="1" id="KW-1133">Transmembrane helix</keyword>
<evidence type="ECO:0000313" key="2">
    <source>
        <dbReference type="EMBL" id="GEM04471.1"/>
    </source>
</evidence>
<keyword evidence="3" id="KW-1185">Reference proteome</keyword>
<feature type="transmembrane region" description="Helical" evidence="1">
    <location>
        <begin position="156"/>
        <end position="180"/>
    </location>
</feature>
<organism evidence="2 3">
    <name type="scientific">Halolactibacillus miurensis</name>
    <dbReference type="NCBI Taxonomy" id="306541"/>
    <lineage>
        <taxon>Bacteria</taxon>
        <taxon>Bacillati</taxon>
        <taxon>Bacillota</taxon>
        <taxon>Bacilli</taxon>
        <taxon>Bacillales</taxon>
        <taxon>Bacillaceae</taxon>
        <taxon>Halolactibacillus</taxon>
    </lineage>
</organism>
<accession>A0ABQ0VTK0</accession>
<dbReference type="EMBL" id="BJWJ01000012">
    <property type="protein sequence ID" value="GEM04471.1"/>
    <property type="molecule type" value="Genomic_DNA"/>
</dbReference>
<dbReference type="Proteomes" id="UP000321773">
    <property type="component" value="Unassembled WGS sequence"/>
</dbReference>
<keyword evidence="1" id="KW-0472">Membrane</keyword>
<gene>
    <name evidence="2" type="ORF">HMI01_14590</name>
</gene>
<protein>
    <submittedName>
        <fullName evidence="2">Nucleoside recognition protein</fullName>
    </submittedName>
</protein>
<feature type="transmembrane region" description="Helical" evidence="1">
    <location>
        <begin position="127"/>
        <end position="149"/>
    </location>
</feature>
<sequence length="189" mass="21064">MSMIWLVFILLGISSLLFTQQTDVLTMLMIESAKDTAMLSAHLLVLMMFWLGFMKIAEAGDLIQLLTRLMKRPLMWLFSSVDQNSQAFSYIASNICFNMLGLGNAATPFGLKAMQLLKGNNQAMTTLVILNTSGLALYPTNLIALRLAFDSREASVIILPVLITSFITTVSAIILLRVTFNARHKWVKQ</sequence>
<feature type="transmembrane region" description="Helical" evidence="1">
    <location>
        <begin position="43"/>
        <end position="66"/>
    </location>
</feature>